<dbReference type="Proteomes" id="UP000799753">
    <property type="component" value="Unassembled WGS sequence"/>
</dbReference>
<evidence type="ECO:0000313" key="1">
    <source>
        <dbReference type="EMBL" id="KAF2635674.1"/>
    </source>
</evidence>
<name>A0A6A6RNN6_9PLEO</name>
<dbReference type="AlphaFoldDB" id="A0A6A6RNN6"/>
<protein>
    <submittedName>
        <fullName evidence="1">Uncharacterized protein</fullName>
    </submittedName>
</protein>
<proteinExistence type="predicted"/>
<accession>A0A6A6RNN6</accession>
<organism evidence="1 2">
    <name type="scientific">Massarina eburnea CBS 473.64</name>
    <dbReference type="NCBI Taxonomy" id="1395130"/>
    <lineage>
        <taxon>Eukaryota</taxon>
        <taxon>Fungi</taxon>
        <taxon>Dikarya</taxon>
        <taxon>Ascomycota</taxon>
        <taxon>Pezizomycotina</taxon>
        <taxon>Dothideomycetes</taxon>
        <taxon>Pleosporomycetidae</taxon>
        <taxon>Pleosporales</taxon>
        <taxon>Massarineae</taxon>
        <taxon>Massarinaceae</taxon>
        <taxon>Massarina</taxon>
    </lineage>
</organism>
<gene>
    <name evidence="1" type="ORF">P280DRAFT_534640</name>
</gene>
<reference evidence="1" key="1">
    <citation type="journal article" date="2020" name="Stud. Mycol.">
        <title>101 Dothideomycetes genomes: a test case for predicting lifestyles and emergence of pathogens.</title>
        <authorList>
            <person name="Haridas S."/>
            <person name="Albert R."/>
            <person name="Binder M."/>
            <person name="Bloem J."/>
            <person name="Labutti K."/>
            <person name="Salamov A."/>
            <person name="Andreopoulos B."/>
            <person name="Baker S."/>
            <person name="Barry K."/>
            <person name="Bills G."/>
            <person name="Bluhm B."/>
            <person name="Cannon C."/>
            <person name="Castanera R."/>
            <person name="Culley D."/>
            <person name="Daum C."/>
            <person name="Ezra D."/>
            <person name="Gonzalez J."/>
            <person name="Henrissat B."/>
            <person name="Kuo A."/>
            <person name="Liang C."/>
            <person name="Lipzen A."/>
            <person name="Lutzoni F."/>
            <person name="Magnuson J."/>
            <person name="Mondo S."/>
            <person name="Nolan M."/>
            <person name="Ohm R."/>
            <person name="Pangilinan J."/>
            <person name="Park H.-J."/>
            <person name="Ramirez L."/>
            <person name="Alfaro M."/>
            <person name="Sun H."/>
            <person name="Tritt A."/>
            <person name="Yoshinaga Y."/>
            <person name="Zwiers L.-H."/>
            <person name="Turgeon B."/>
            <person name="Goodwin S."/>
            <person name="Spatafora J."/>
            <person name="Crous P."/>
            <person name="Grigoriev I."/>
        </authorList>
    </citation>
    <scope>NUCLEOTIDE SEQUENCE</scope>
    <source>
        <strain evidence="1">CBS 473.64</strain>
    </source>
</reference>
<keyword evidence="2" id="KW-1185">Reference proteome</keyword>
<evidence type="ECO:0000313" key="2">
    <source>
        <dbReference type="Proteomes" id="UP000799753"/>
    </source>
</evidence>
<sequence length="136" mass="14760">MASKSNKAIPLYVHQEIPGEATTVISTPHEITINGIKFWSATPIHITPVEPTTIQSSAPASSFVTGWNNLPLELKIEVLSHNLVATKPLGVNDCTGSHIAPVTQNLYHHLRSTPEIAALATEIFYRLACYCTPSES</sequence>
<dbReference type="OrthoDB" id="3801236at2759"/>
<dbReference type="EMBL" id="MU006804">
    <property type="protein sequence ID" value="KAF2635674.1"/>
    <property type="molecule type" value="Genomic_DNA"/>
</dbReference>